<evidence type="ECO:0000256" key="1">
    <source>
        <dbReference type="SAM" id="SignalP"/>
    </source>
</evidence>
<sequence length="118" mass="12594">MLRSNTLLLLALTSTSAYTNPQKPIHQTPVNRATFLGTTAATCLTFLTASPANAKEVDASVKGTKADPAFQACLSTCLYECTKPKGSEQKSRAECIPECKAKCASTKEQLLLGDPKKN</sequence>
<organism evidence="2 3">
    <name type="scientific">Cyclotella atomus</name>
    <dbReference type="NCBI Taxonomy" id="382360"/>
    <lineage>
        <taxon>Eukaryota</taxon>
        <taxon>Sar</taxon>
        <taxon>Stramenopiles</taxon>
        <taxon>Ochrophyta</taxon>
        <taxon>Bacillariophyta</taxon>
        <taxon>Coscinodiscophyceae</taxon>
        <taxon>Thalassiosirophycidae</taxon>
        <taxon>Stephanodiscales</taxon>
        <taxon>Stephanodiscaceae</taxon>
        <taxon>Cyclotella</taxon>
    </lineage>
</organism>
<gene>
    <name evidence="2" type="ORF">ACHAWO_004490</name>
</gene>
<proteinExistence type="predicted"/>
<name>A0ABD3NW10_9STRA</name>
<keyword evidence="1" id="KW-0732">Signal</keyword>
<dbReference type="AlphaFoldDB" id="A0ABD3NW10"/>
<accession>A0ABD3NW10</accession>
<comment type="caution">
    <text evidence="2">The sequence shown here is derived from an EMBL/GenBank/DDBJ whole genome shotgun (WGS) entry which is preliminary data.</text>
</comment>
<reference evidence="2 3" key="1">
    <citation type="submission" date="2024-10" db="EMBL/GenBank/DDBJ databases">
        <title>Updated reference genomes for cyclostephanoid diatoms.</title>
        <authorList>
            <person name="Roberts W.R."/>
            <person name="Alverson A.J."/>
        </authorList>
    </citation>
    <scope>NUCLEOTIDE SEQUENCE [LARGE SCALE GENOMIC DNA]</scope>
    <source>
        <strain evidence="2 3">AJA010-31</strain>
    </source>
</reference>
<dbReference type="EMBL" id="JALLPJ020000913">
    <property type="protein sequence ID" value="KAL3779914.1"/>
    <property type="molecule type" value="Genomic_DNA"/>
</dbReference>
<keyword evidence="3" id="KW-1185">Reference proteome</keyword>
<dbReference type="Proteomes" id="UP001530400">
    <property type="component" value="Unassembled WGS sequence"/>
</dbReference>
<protein>
    <submittedName>
        <fullName evidence="2">Uncharacterized protein</fullName>
    </submittedName>
</protein>
<evidence type="ECO:0000313" key="3">
    <source>
        <dbReference type="Proteomes" id="UP001530400"/>
    </source>
</evidence>
<feature type="chain" id="PRO_5044774321" evidence="1">
    <location>
        <begin position="18"/>
        <end position="118"/>
    </location>
</feature>
<feature type="signal peptide" evidence="1">
    <location>
        <begin position="1"/>
        <end position="17"/>
    </location>
</feature>
<evidence type="ECO:0000313" key="2">
    <source>
        <dbReference type="EMBL" id="KAL3779914.1"/>
    </source>
</evidence>